<evidence type="ECO:0000256" key="3">
    <source>
        <dbReference type="ARBA" id="ARBA00022692"/>
    </source>
</evidence>
<dbReference type="VEuPathDB" id="FungiDB:I7I52_06104"/>
<feature type="transmembrane region" description="Helical" evidence="6">
    <location>
        <begin position="306"/>
        <end position="330"/>
    </location>
</feature>
<feature type="transmembrane region" description="Helical" evidence="6">
    <location>
        <begin position="266"/>
        <end position="286"/>
    </location>
</feature>
<dbReference type="SUPFAM" id="SSF103473">
    <property type="entry name" value="MFS general substrate transporter"/>
    <property type="match status" value="1"/>
</dbReference>
<comment type="caution">
    <text evidence="8">The sequence shown here is derived from an EMBL/GenBank/DDBJ whole genome shotgun (WGS) entry which is preliminary data.</text>
</comment>
<dbReference type="PROSITE" id="PS50850">
    <property type="entry name" value="MFS"/>
    <property type="match status" value="1"/>
</dbReference>
<evidence type="ECO:0000313" key="9">
    <source>
        <dbReference type="Proteomes" id="UP000670092"/>
    </source>
</evidence>
<dbReference type="PANTHER" id="PTHR23502:SF151">
    <property type="entry name" value="MAJOR FACILITATOR SUPERFAMILY (MFS) PROFILE DOMAIN-CONTAINING PROTEIN"/>
    <property type="match status" value="1"/>
</dbReference>
<dbReference type="AlphaFoldDB" id="A0A8H8CZ14"/>
<accession>A0A8H8CZ14</accession>
<evidence type="ECO:0000256" key="6">
    <source>
        <dbReference type="SAM" id="Phobius"/>
    </source>
</evidence>
<keyword evidence="2" id="KW-0813">Transport</keyword>
<dbReference type="PANTHER" id="PTHR23502">
    <property type="entry name" value="MAJOR FACILITATOR SUPERFAMILY"/>
    <property type="match status" value="1"/>
</dbReference>
<evidence type="ECO:0000313" key="8">
    <source>
        <dbReference type="EMBL" id="KAG5295726.1"/>
    </source>
</evidence>
<dbReference type="InterPro" id="IPR036259">
    <property type="entry name" value="MFS_trans_sf"/>
</dbReference>
<feature type="transmembrane region" description="Helical" evidence="6">
    <location>
        <begin position="96"/>
        <end position="115"/>
    </location>
</feature>
<dbReference type="FunFam" id="1.20.1720.10:FF:000009">
    <property type="entry name" value="MFS multidrug transporter"/>
    <property type="match status" value="1"/>
</dbReference>
<protein>
    <submittedName>
        <fullName evidence="8">MFS multidrug transporter</fullName>
    </submittedName>
</protein>
<dbReference type="GO" id="GO:0005886">
    <property type="term" value="C:plasma membrane"/>
    <property type="evidence" value="ECO:0007669"/>
    <property type="project" value="TreeGrafter"/>
</dbReference>
<dbReference type="InterPro" id="IPR011701">
    <property type="entry name" value="MFS"/>
</dbReference>
<keyword evidence="3 6" id="KW-0812">Transmembrane</keyword>
<feature type="transmembrane region" description="Helical" evidence="6">
    <location>
        <begin position="420"/>
        <end position="441"/>
    </location>
</feature>
<dbReference type="Pfam" id="PF07690">
    <property type="entry name" value="MFS_1"/>
    <property type="match status" value="1"/>
</dbReference>
<evidence type="ECO:0000256" key="2">
    <source>
        <dbReference type="ARBA" id="ARBA00022448"/>
    </source>
</evidence>
<evidence type="ECO:0000256" key="1">
    <source>
        <dbReference type="ARBA" id="ARBA00004141"/>
    </source>
</evidence>
<dbReference type="Proteomes" id="UP000670092">
    <property type="component" value="Unassembled WGS sequence"/>
</dbReference>
<evidence type="ECO:0000256" key="5">
    <source>
        <dbReference type="ARBA" id="ARBA00023136"/>
    </source>
</evidence>
<reference evidence="8 9" key="1">
    <citation type="submission" date="2021-01" db="EMBL/GenBank/DDBJ databases">
        <title>Chromosome-level genome assembly of a human fungal pathogen reveals clustering of transcriptionally co-regulated genes.</title>
        <authorList>
            <person name="Voorhies M."/>
            <person name="Cohen S."/>
            <person name="Shea T.P."/>
            <person name="Petrus S."/>
            <person name="Munoz J.F."/>
            <person name="Poplawski S."/>
            <person name="Goldman W.E."/>
            <person name="Michael T."/>
            <person name="Cuomo C.A."/>
            <person name="Sil A."/>
            <person name="Beyhan S."/>
        </authorList>
    </citation>
    <scope>NUCLEOTIDE SEQUENCE [LARGE SCALE GENOMIC DNA]</scope>
    <source>
        <strain evidence="8 9">G184AR</strain>
    </source>
</reference>
<sequence length="494" mass="53942">MAEQPSNSQDGNALVTSPYCAHSPSLKGLIVFIVSVAATFSGFATNIYFPVISTIAVDLLVSIDLINYSVTAYLVFQAIIPFIWGTLSDYKGRRIAYLSSFFIFTSACVGLARTSNYPQLMVLRCLQSIGSASTIVVGTGVLGDITTREERGGYMGFFQAGQMLPLALGPILGGVFADTLGWRSIFWFLAIYSGTFIFFLGLLLPETLRSLVGNGSIQARGISKCPLMYFQPQRVAQDSRQDPVQTHPMAIPNTEQSFSFFNPIRILLGLEITFAIIFVSICYALWQMTLTAQSTLLKQTYNLNNTQLGLTYVANGVGCMISTASTGRLLDIDYKRIKGNYTGPAASFPLERARLRTAWLWAGLQIASILIFGWTLDKNAHISIPIISTLVVGWTTTSIQCLVFTFLVDVYPEQAATAAASLNLVRCLLGGGGVAAVFPLIRVMGIGWTFTLLIGILLLGLGCLVVQFVYGSRWRRKIIGRATNNHVDELQRGN</sequence>
<dbReference type="OrthoDB" id="440553at2759"/>
<keyword evidence="5 6" id="KW-0472">Membrane</keyword>
<feature type="transmembrane region" description="Helical" evidence="6">
    <location>
        <begin position="358"/>
        <end position="376"/>
    </location>
</feature>
<evidence type="ECO:0000256" key="4">
    <source>
        <dbReference type="ARBA" id="ARBA00022989"/>
    </source>
</evidence>
<feature type="transmembrane region" description="Helical" evidence="6">
    <location>
        <begin position="29"/>
        <end position="53"/>
    </location>
</feature>
<organism evidence="8 9">
    <name type="scientific">Ajellomyces capsulatus</name>
    <name type="common">Darling's disease fungus</name>
    <name type="synonym">Histoplasma capsulatum</name>
    <dbReference type="NCBI Taxonomy" id="5037"/>
    <lineage>
        <taxon>Eukaryota</taxon>
        <taxon>Fungi</taxon>
        <taxon>Dikarya</taxon>
        <taxon>Ascomycota</taxon>
        <taxon>Pezizomycotina</taxon>
        <taxon>Eurotiomycetes</taxon>
        <taxon>Eurotiomycetidae</taxon>
        <taxon>Onygenales</taxon>
        <taxon>Ajellomycetaceae</taxon>
        <taxon>Histoplasma</taxon>
    </lineage>
</organism>
<dbReference type="InterPro" id="IPR020846">
    <property type="entry name" value="MFS_dom"/>
</dbReference>
<feature type="transmembrane region" description="Helical" evidence="6">
    <location>
        <begin position="65"/>
        <end position="84"/>
    </location>
</feature>
<name>A0A8H8CZ14_AJECA</name>
<feature type="transmembrane region" description="Helical" evidence="6">
    <location>
        <begin position="154"/>
        <end position="173"/>
    </location>
</feature>
<proteinExistence type="predicted"/>
<feature type="domain" description="Major facilitator superfamily (MFS) profile" evidence="7">
    <location>
        <begin position="30"/>
        <end position="474"/>
    </location>
</feature>
<feature type="transmembrane region" description="Helical" evidence="6">
    <location>
        <begin position="185"/>
        <end position="204"/>
    </location>
</feature>
<comment type="subcellular location">
    <subcellularLocation>
        <location evidence="1">Membrane</location>
        <topology evidence="1">Multi-pass membrane protein</topology>
    </subcellularLocation>
</comment>
<dbReference type="Gene3D" id="1.20.1720.10">
    <property type="entry name" value="Multidrug resistance protein D"/>
    <property type="match status" value="1"/>
</dbReference>
<evidence type="ECO:0000259" key="7">
    <source>
        <dbReference type="PROSITE" id="PS50850"/>
    </source>
</evidence>
<feature type="transmembrane region" description="Helical" evidence="6">
    <location>
        <begin position="121"/>
        <end position="142"/>
    </location>
</feature>
<feature type="transmembrane region" description="Helical" evidence="6">
    <location>
        <begin position="382"/>
        <end position="408"/>
    </location>
</feature>
<feature type="transmembrane region" description="Helical" evidence="6">
    <location>
        <begin position="447"/>
        <end position="471"/>
    </location>
</feature>
<keyword evidence="4 6" id="KW-1133">Transmembrane helix</keyword>
<dbReference type="Gene3D" id="1.20.1250.20">
    <property type="entry name" value="MFS general substrate transporter like domains"/>
    <property type="match status" value="1"/>
</dbReference>
<dbReference type="GO" id="GO:0022857">
    <property type="term" value="F:transmembrane transporter activity"/>
    <property type="evidence" value="ECO:0007669"/>
    <property type="project" value="InterPro"/>
</dbReference>
<dbReference type="EMBL" id="JAEVHI010000003">
    <property type="protein sequence ID" value="KAG5295726.1"/>
    <property type="molecule type" value="Genomic_DNA"/>
</dbReference>
<gene>
    <name evidence="8" type="ORF">I7I52_06104</name>
</gene>